<evidence type="ECO:0000256" key="5">
    <source>
        <dbReference type="PROSITE-ProRule" id="PRU00050"/>
    </source>
</evidence>
<dbReference type="GO" id="GO:0050568">
    <property type="term" value="F:protein-glutamine glutaminase activity"/>
    <property type="evidence" value="ECO:0007669"/>
    <property type="project" value="UniProtKB-UniRule"/>
</dbReference>
<dbReference type="EC" id="3.1.1.61" evidence="4"/>
<keyword evidence="11" id="KW-1185">Reference proteome</keyword>
<dbReference type="PANTHER" id="PTHR42872">
    <property type="entry name" value="PROTEIN-GLUTAMATE METHYLESTERASE/PROTEIN-GLUTAMINE GLUTAMINASE"/>
    <property type="match status" value="1"/>
</dbReference>
<evidence type="ECO:0000259" key="8">
    <source>
        <dbReference type="PROSITE" id="PS50110"/>
    </source>
</evidence>
<dbReference type="RefSeq" id="WP_279389390.1">
    <property type="nucleotide sequence ID" value="NZ_SLWY01000002.1"/>
</dbReference>
<proteinExistence type="inferred from homology"/>
<dbReference type="InterPro" id="IPR035909">
    <property type="entry name" value="CheB_C"/>
</dbReference>
<comment type="caution">
    <text evidence="10">The sequence shown here is derived from an EMBL/GenBank/DDBJ whole genome shotgun (WGS) entry which is preliminary data.</text>
</comment>
<dbReference type="InterPro" id="IPR011006">
    <property type="entry name" value="CheY-like_superfamily"/>
</dbReference>
<evidence type="ECO:0000259" key="9">
    <source>
        <dbReference type="PROSITE" id="PS50122"/>
    </source>
</evidence>
<evidence type="ECO:0000313" key="11">
    <source>
        <dbReference type="Proteomes" id="UP000295765"/>
    </source>
</evidence>
<dbReference type="EMBL" id="SLWY01000002">
    <property type="protein sequence ID" value="TCO83307.1"/>
    <property type="molecule type" value="Genomic_DNA"/>
</dbReference>
<dbReference type="InterPro" id="IPR008248">
    <property type="entry name" value="CheB-like"/>
</dbReference>
<evidence type="ECO:0000256" key="2">
    <source>
        <dbReference type="ARBA" id="ARBA00022801"/>
    </source>
</evidence>
<feature type="region of interest" description="Disordered" evidence="7">
    <location>
        <begin position="375"/>
        <end position="394"/>
    </location>
</feature>
<feature type="active site" evidence="4 5">
    <location>
        <position position="194"/>
    </location>
</feature>
<dbReference type="PROSITE" id="PS50110">
    <property type="entry name" value="RESPONSE_REGULATORY"/>
    <property type="match status" value="1"/>
</dbReference>
<protein>
    <recommendedName>
        <fullName evidence="4">Protein-glutamate methylesterase/protein-glutamine glutaminase</fullName>
        <ecNumber evidence="4">3.1.1.61</ecNumber>
        <ecNumber evidence="4">3.5.1.44</ecNumber>
    </recommendedName>
</protein>
<dbReference type="HAMAP" id="MF_00099">
    <property type="entry name" value="CheB_chemtxs"/>
    <property type="match status" value="1"/>
</dbReference>
<organism evidence="10 11">
    <name type="scientific">Plasticicumulans lactativorans</name>
    <dbReference type="NCBI Taxonomy" id="1133106"/>
    <lineage>
        <taxon>Bacteria</taxon>
        <taxon>Pseudomonadati</taxon>
        <taxon>Pseudomonadota</taxon>
        <taxon>Gammaproteobacteria</taxon>
        <taxon>Candidatus Competibacteraceae</taxon>
        <taxon>Plasticicumulans</taxon>
    </lineage>
</organism>
<feature type="domain" description="CheB-type methylesterase" evidence="9">
    <location>
        <begin position="182"/>
        <end position="375"/>
    </location>
</feature>
<dbReference type="CDD" id="cd17541">
    <property type="entry name" value="REC_CheB-like"/>
    <property type="match status" value="1"/>
</dbReference>
<dbReference type="GO" id="GO:0005737">
    <property type="term" value="C:cytoplasm"/>
    <property type="evidence" value="ECO:0007669"/>
    <property type="project" value="UniProtKB-SubCell"/>
</dbReference>
<comment type="catalytic activity">
    <reaction evidence="4">
        <text>L-glutaminyl-[protein] + H2O = L-glutamyl-[protein] + NH4(+)</text>
        <dbReference type="Rhea" id="RHEA:16441"/>
        <dbReference type="Rhea" id="RHEA-COMP:10207"/>
        <dbReference type="Rhea" id="RHEA-COMP:10208"/>
        <dbReference type="ChEBI" id="CHEBI:15377"/>
        <dbReference type="ChEBI" id="CHEBI:28938"/>
        <dbReference type="ChEBI" id="CHEBI:29973"/>
        <dbReference type="ChEBI" id="CHEBI:30011"/>
        <dbReference type="EC" id="3.5.1.44"/>
    </reaction>
</comment>
<evidence type="ECO:0000256" key="6">
    <source>
        <dbReference type="PROSITE-ProRule" id="PRU00169"/>
    </source>
</evidence>
<feature type="modified residue" description="4-aspartylphosphate" evidence="4 6">
    <location>
        <position position="58"/>
    </location>
</feature>
<evidence type="ECO:0000256" key="7">
    <source>
        <dbReference type="SAM" id="MobiDB-lite"/>
    </source>
</evidence>
<keyword evidence="4 6" id="KW-0597">Phosphoprotein</keyword>
<dbReference type="GO" id="GO:0006935">
    <property type="term" value="P:chemotaxis"/>
    <property type="evidence" value="ECO:0007669"/>
    <property type="project" value="UniProtKB-UniRule"/>
</dbReference>
<dbReference type="NCBIfam" id="NF001965">
    <property type="entry name" value="PRK00742.1"/>
    <property type="match status" value="1"/>
</dbReference>
<comment type="catalytic activity">
    <reaction evidence="3 4">
        <text>[protein]-L-glutamate 5-O-methyl ester + H2O = L-glutamyl-[protein] + methanol + H(+)</text>
        <dbReference type="Rhea" id="RHEA:23236"/>
        <dbReference type="Rhea" id="RHEA-COMP:10208"/>
        <dbReference type="Rhea" id="RHEA-COMP:10311"/>
        <dbReference type="ChEBI" id="CHEBI:15377"/>
        <dbReference type="ChEBI" id="CHEBI:15378"/>
        <dbReference type="ChEBI" id="CHEBI:17790"/>
        <dbReference type="ChEBI" id="CHEBI:29973"/>
        <dbReference type="ChEBI" id="CHEBI:82795"/>
        <dbReference type="EC" id="3.1.1.61"/>
    </reaction>
</comment>
<evidence type="ECO:0000313" key="10">
    <source>
        <dbReference type="EMBL" id="TCO83307.1"/>
    </source>
</evidence>
<dbReference type="PROSITE" id="PS50122">
    <property type="entry name" value="CHEB"/>
    <property type="match status" value="1"/>
</dbReference>
<comment type="domain">
    <text evidence="4">Contains a C-terminal catalytic domain, and an N-terminal region which modulates catalytic activity.</text>
</comment>
<comment type="function">
    <text evidence="4">Involved in chemotaxis. Part of a chemotaxis signal transduction system that modulates chemotaxis in response to various stimuli. Catalyzes the demethylation of specific methylglutamate residues introduced into the chemoreceptors (methyl-accepting chemotaxis proteins or MCP) by CheR. Also mediates the irreversible deamidation of specific glutamine residues to glutamic acid.</text>
</comment>
<dbReference type="Gene3D" id="3.40.50.2300">
    <property type="match status" value="1"/>
</dbReference>
<dbReference type="PANTHER" id="PTHR42872:SF3">
    <property type="entry name" value="PROTEIN-GLUTAMATE METHYLESTERASE_PROTEIN-GLUTAMINE GLUTAMINASE 1"/>
    <property type="match status" value="1"/>
</dbReference>
<gene>
    <name evidence="4" type="primary">cheB</name>
    <name evidence="10" type="ORF">EV699_1024</name>
</gene>
<dbReference type="Pfam" id="PF00072">
    <property type="entry name" value="Response_reg"/>
    <property type="match status" value="1"/>
</dbReference>
<keyword evidence="2 4" id="KW-0378">Hydrolase</keyword>
<dbReference type="Gene3D" id="3.40.50.180">
    <property type="entry name" value="Methylesterase CheB, C-terminal domain"/>
    <property type="match status" value="1"/>
</dbReference>
<dbReference type="GO" id="GO:0000156">
    <property type="term" value="F:phosphorelay response regulator activity"/>
    <property type="evidence" value="ECO:0007669"/>
    <property type="project" value="InterPro"/>
</dbReference>
<dbReference type="SUPFAM" id="SSF52738">
    <property type="entry name" value="Methylesterase CheB, C-terminal domain"/>
    <property type="match status" value="1"/>
</dbReference>
<comment type="similarity">
    <text evidence="4">Belongs to the CheB family.</text>
</comment>
<dbReference type="EC" id="3.5.1.44" evidence="4"/>
<dbReference type="PIRSF" id="PIRSF000876">
    <property type="entry name" value="RR_chemtxs_CheB"/>
    <property type="match status" value="1"/>
</dbReference>
<keyword evidence="1 4" id="KW-0145">Chemotaxis</keyword>
<dbReference type="SMART" id="SM00448">
    <property type="entry name" value="REC"/>
    <property type="match status" value="1"/>
</dbReference>
<dbReference type="AlphaFoldDB" id="A0A4R2LEY8"/>
<dbReference type="InterPro" id="IPR000673">
    <property type="entry name" value="Sig_transdc_resp-reg_Me-estase"/>
</dbReference>
<evidence type="ECO:0000256" key="1">
    <source>
        <dbReference type="ARBA" id="ARBA00022500"/>
    </source>
</evidence>
<comment type="subcellular location">
    <subcellularLocation>
        <location evidence="4">Cytoplasm</location>
    </subcellularLocation>
</comment>
<name>A0A4R2LEY8_9GAMM</name>
<dbReference type="Proteomes" id="UP000295765">
    <property type="component" value="Unassembled WGS sequence"/>
</dbReference>
<comment type="PTM">
    <text evidence="4">Phosphorylated by CheA. Phosphorylation of the N-terminal regulatory domain activates the methylesterase activity.</text>
</comment>
<dbReference type="GO" id="GO:0008984">
    <property type="term" value="F:protein-glutamate methylesterase activity"/>
    <property type="evidence" value="ECO:0007669"/>
    <property type="project" value="UniProtKB-UniRule"/>
</dbReference>
<accession>A0A4R2LEY8</accession>
<feature type="active site" evidence="4 5">
    <location>
        <position position="221"/>
    </location>
</feature>
<evidence type="ECO:0000256" key="4">
    <source>
        <dbReference type="HAMAP-Rule" id="MF_00099"/>
    </source>
</evidence>
<feature type="domain" description="Response regulatory" evidence="8">
    <location>
        <begin position="7"/>
        <end position="125"/>
    </location>
</feature>
<reference evidence="10 11" key="1">
    <citation type="submission" date="2019-03" db="EMBL/GenBank/DDBJ databases">
        <title>Genomic Encyclopedia of Type Strains, Phase IV (KMG-IV): sequencing the most valuable type-strain genomes for metagenomic binning, comparative biology and taxonomic classification.</title>
        <authorList>
            <person name="Goeker M."/>
        </authorList>
    </citation>
    <scope>NUCLEOTIDE SEQUENCE [LARGE SCALE GENOMIC DNA]</scope>
    <source>
        <strain evidence="10 11">DSM 25287</strain>
    </source>
</reference>
<evidence type="ECO:0000256" key="3">
    <source>
        <dbReference type="ARBA" id="ARBA00048267"/>
    </source>
</evidence>
<dbReference type="Pfam" id="PF01339">
    <property type="entry name" value="CheB_methylest"/>
    <property type="match status" value="1"/>
</dbReference>
<feature type="active site" evidence="4 5">
    <location>
        <position position="317"/>
    </location>
</feature>
<dbReference type="InterPro" id="IPR001789">
    <property type="entry name" value="Sig_transdc_resp-reg_receiver"/>
</dbReference>
<dbReference type="CDD" id="cd16432">
    <property type="entry name" value="CheB_Rec"/>
    <property type="match status" value="1"/>
</dbReference>
<keyword evidence="4" id="KW-0963">Cytoplasm</keyword>
<sequence>MEPSPIRVLIVDDAIVVRRMLARLLTEETDMEVVGTAANGRDALAKLAGLAPDLVILDIEMPEMDGLETLQALRRERPRLPVIMFSTLTRRGASATLEALARGASDYVTKPEVAGSVGEALLGVRQALLPKIRALCARAAPPPPLAPSAPPPASARPAAAVVTAAPPAVPRRPLASATAALRGQAPAVLAIGCSTGGPNALAALFAELPAGLGVPVLVVQHMPPVFTRMLAERLDGLGALQVREGVEGAVLRPGEAWIAPGDHHMTVRRSAADIVLALNRAPPENSCRPSVDVLLRSLAEVYGGRVLAVILTGMGQDGLLGATRLVEAGAQVLAQDERTSVVWGMPGAVARAGLAERVLTLSELATEIVARCAGGPLRRRPPSAPRHAAEPGPC</sequence>
<dbReference type="SUPFAM" id="SSF52172">
    <property type="entry name" value="CheY-like"/>
    <property type="match status" value="1"/>
</dbReference>